<organism evidence="2 3">
    <name type="scientific">Rubrivirga marina</name>
    <dbReference type="NCBI Taxonomy" id="1196024"/>
    <lineage>
        <taxon>Bacteria</taxon>
        <taxon>Pseudomonadati</taxon>
        <taxon>Rhodothermota</taxon>
        <taxon>Rhodothermia</taxon>
        <taxon>Rhodothermales</taxon>
        <taxon>Rubricoccaceae</taxon>
        <taxon>Rubrivirga</taxon>
    </lineage>
</organism>
<dbReference type="EMBL" id="MQWD01000001">
    <property type="protein sequence ID" value="PAP75247.1"/>
    <property type="molecule type" value="Genomic_DNA"/>
</dbReference>
<protein>
    <recommendedName>
        <fullName evidence="4">Outer membrane protein beta-barrel domain-containing protein</fullName>
    </recommendedName>
</protein>
<comment type="caution">
    <text evidence="2">The sequence shown here is derived from an EMBL/GenBank/DDBJ whole genome shotgun (WGS) entry which is preliminary data.</text>
</comment>
<dbReference type="RefSeq" id="WP_143537528.1">
    <property type="nucleotide sequence ID" value="NZ_MQWD01000001.1"/>
</dbReference>
<dbReference type="AlphaFoldDB" id="A0A271IVU7"/>
<name>A0A271IVU7_9BACT</name>
<keyword evidence="1" id="KW-0732">Signal</keyword>
<evidence type="ECO:0000313" key="2">
    <source>
        <dbReference type="EMBL" id="PAP75247.1"/>
    </source>
</evidence>
<feature type="signal peptide" evidence="1">
    <location>
        <begin position="1"/>
        <end position="19"/>
    </location>
</feature>
<evidence type="ECO:0000256" key="1">
    <source>
        <dbReference type="SAM" id="SignalP"/>
    </source>
</evidence>
<feature type="chain" id="PRO_5012289570" description="Outer membrane protein beta-barrel domain-containing protein" evidence="1">
    <location>
        <begin position="20"/>
        <end position="173"/>
    </location>
</feature>
<sequence>MSRFLLASLFVLAASPSSAQTGQRSTVVFADAIGPTGAYALGVERAVWTSAASERQLRLRLGASYWTETFLLDGPTDRVITVPAGASALFALGRPLGVPAAFEFGVGAVFVRRSGSRYGSVGERFTLPAYAEAALRAGLGDRVGLRVGASVGGEASELAGGGVRPVVGVGVGL</sequence>
<accession>A0A271IVU7</accession>
<evidence type="ECO:0000313" key="3">
    <source>
        <dbReference type="Proteomes" id="UP000216339"/>
    </source>
</evidence>
<reference evidence="2 3" key="1">
    <citation type="submission" date="2016-11" db="EMBL/GenBank/DDBJ databases">
        <title>Study of marine rhodopsin-containing bacteria.</title>
        <authorList>
            <person name="Yoshizawa S."/>
            <person name="Kumagai Y."/>
            <person name="Kogure K."/>
        </authorList>
    </citation>
    <scope>NUCLEOTIDE SEQUENCE [LARGE SCALE GENOMIC DNA]</scope>
    <source>
        <strain evidence="2 3">SAORIC-28</strain>
    </source>
</reference>
<proteinExistence type="predicted"/>
<keyword evidence="3" id="KW-1185">Reference proteome</keyword>
<evidence type="ECO:0008006" key="4">
    <source>
        <dbReference type="Google" id="ProtNLM"/>
    </source>
</evidence>
<gene>
    <name evidence="2" type="ORF">BSZ37_01715</name>
</gene>
<dbReference type="Proteomes" id="UP000216339">
    <property type="component" value="Unassembled WGS sequence"/>
</dbReference>